<dbReference type="SUPFAM" id="SSF52540">
    <property type="entry name" value="P-loop containing nucleoside triphosphate hydrolases"/>
    <property type="match status" value="1"/>
</dbReference>
<dbReference type="InterPro" id="IPR011990">
    <property type="entry name" value="TPR-like_helical_dom_sf"/>
</dbReference>
<dbReference type="PRINTS" id="PR00038">
    <property type="entry name" value="HTHLUXR"/>
</dbReference>
<organism evidence="5 6">
    <name type="scientific">Leifsonia xyli subsp. xyli</name>
    <dbReference type="NCBI Taxonomy" id="59736"/>
    <lineage>
        <taxon>Bacteria</taxon>
        <taxon>Bacillati</taxon>
        <taxon>Actinomycetota</taxon>
        <taxon>Actinomycetes</taxon>
        <taxon>Micrococcales</taxon>
        <taxon>Microbacteriaceae</taxon>
        <taxon>Leifsonia</taxon>
    </lineage>
</organism>
<evidence type="ECO:0000259" key="4">
    <source>
        <dbReference type="PROSITE" id="PS50043"/>
    </source>
</evidence>
<dbReference type="InterPro" id="IPR036388">
    <property type="entry name" value="WH-like_DNA-bd_sf"/>
</dbReference>
<dbReference type="InterPro" id="IPR027417">
    <property type="entry name" value="P-loop_NTPase"/>
</dbReference>
<name>A0A1E2SN64_LEIXY</name>
<feature type="domain" description="HTH luxR-type" evidence="4">
    <location>
        <begin position="775"/>
        <end position="838"/>
    </location>
</feature>
<dbReference type="SMART" id="SM00421">
    <property type="entry name" value="HTH_LUXR"/>
    <property type="match status" value="1"/>
</dbReference>
<dbReference type="OMA" id="SHIYRAM"/>
<gene>
    <name evidence="5" type="ORF">ATY41_00925</name>
</gene>
<evidence type="ECO:0000256" key="2">
    <source>
        <dbReference type="ARBA" id="ARBA00023125"/>
    </source>
</evidence>
<dbReference type="SUPFAM" id="SSF46894">
    <property type="entry name" value="C-terminal effector domain of the bipartite response regulators"/>
    <property type="match status" value="1"/>
</dbReference>
<dbReference type="GO" id="GO:0006355">
    <property type="term" value="P:regulation of DNA-templated transcription"/>
    <property type="evidence" value="ECO:0007669"/>
    <property type="project" value="InterPro"/>
</dbReference>
<proteinExistence type="predicted"/>
<keyword evidence="2" id="KW-0238">DNA-binding</keyword>
<dbReference type="EMBL" id="LNZG01000001">
    <property type="protein sequence ID" value="ODA91286.1"/>
    <property type="molecule type" value="Genomic_DNA"/>
</dbReference>
<dbReference type="SUPFAM" id="SSF48452">
    <property type="entry name" value="TPR-like"/>
    <property type="match status" value="1"/>
</dbReference>
<accession>A0A1E2SN64</accession>
<evidence type="ECO:0000313" key="5">
    <source>
        <dbReference type="EMBL" id="ODA91286.1"/>
    </source>
</evidence>
<dbReference type="CDD" id="cd06170">
    <property type="entry name" value="LuxR_C_like"/>
    <property type="match status" value="1"/>
</dbReference>
<dbReference type="InterPro" id="IPR016032">
    <property type="entry name" value="Sig_transdc_resp-reg_C-effctor"/>
</dbReference>
<dbReference type="OrthoDB" id="3751684at2"/>
<keyword evidence="3" id="KW-0804">Transcription</keyword>
<protein>
    <recommendedName>
        <fullName evidence="4">HTH luxR-type domain-containing protein</fullName>
    </recommendedName>
</protein>
<dbReference type="PANTHER" id="PTHR44688:SF16">
    <property type="entry name" value="DNA-BINDING TRANSCRIPTIONAL ACTIVATOR DEVR_DOSR"/>
    <property type="match status" value="1"/>
</dbReference>
<dbReference type="PROSITE" id="PS50043">
    <property type="entry name" value="HTH_LUXR_2"/>
    <property type="match status" value="1"/>
</dbReference>
<dbReference type="PROSITE" id="PS00622">
    <property type="entry name" value="HTH_LUXR_1"/>
    <property type="match status" value="1"/>
</dbReference>
<evidence type="ECO:0000256" key="1">
    <source>
        <dbReference type="ARBA" id="ARBA00023015"/>
    </source>
</evidence>
<dbReference type="AlphaFoldDB" id="A0A1E2SN64"/>
<dbReference type="Pfam" id="PF00196">
    <property type="entry name" value="GerE"/>
    <property type="match status" value="1"/>
</dbReference>
<reference evidence="6" key="1">
    <citation type="submission" date="2015-11" db="EMBL/GenBank/DDBJ databases">
        <authorList>
            <person name="Wang J."/>
            <person name="Wang L."/>
            <person name="Wang F."/>
            <person name="Cao G."/>
        </authorList>
    </citation>
    <scope>NUCLEOTIDE SEQUENCE [LARGE SCALE GENOMIC DNA]</scope>
    <source>
        <strain evidence="6">gdw1</strain>
    </source>
</reference>
<dbReference type="Gene3D" id="1.10.10.10">
    <property type="entry name" value="Winged helix-like DNA-binding domain superfamily/Winged helix DNA-binding domain"/>
    <property type="match status" value="1"/>
</dbReference>
<keyword evidence="1" id="KW-0805">Transcription regulation</keyword>
<dbReference type="PANTHER" id="PTHR44688">
    <property type="entry name" value="DNA-BINDING TRANSCRIPTIONAL ACTIVATOR DEVR_DOSR"/>
    <property type="match status" value="1"/>
</dbReference>
<comment type="caution">
    <text evidence="5">The sequence shown here is derived from an EMBL/GenBank/DDBJ whole genome shotgun (WGS) entry which is preliminary data.</text>
</comment>
<sequence length="839" mass="89534">MLRLARDLLSASADIDIVGSGGSGRTSVLDALALTVADSQATVVRINGVRALRCNPLAAVHAAGIGSQLTGDRRPASPLQNAIDALSASVGDGRGVILIDDTDLLDEASLGAIEAVQRSMRVPTARTRSRLSANSAHTAGYVIDLPSLRYDDLEIVLSERLGGMIDAGTMSRVYAKSGGNVGLALTMIDLAAREGRLLLTNEVWMARRSLWSPSLRGAVETYLSWLGDEHREALEMIAMVGVSDLETALKLSDNSVLEQLEDAGVLRIVPSGSHQLVTVDPPLLSEFYRHKSSAVRRQRLASRIRVVRGSLDSLEAILADTPVVPHGLGDGDALFVRLVHERARTRRVVTEAEWHNAPEAGSAHRYLQALLADADSDGLVARTFAQTENSAGEPVDLARLAVLRAQWQLASGSDLEKTLRELRERVAGLGPAARLADAEAVLLEAAARGIPDDADDRLEAGGDLPHPIRTRLLEVTLTIATLRGRFAEAHALFDQLSALGTADISTDIVATHGYTLLGEGRHAEALAWAERGVDEAHANLDVSGLRAHSFIAALCLTVSGQYSKAENVISVALALGEPPLTDLSDHIGIQALASVVAVRRDNAALGERLRADIAATPAAGTLIGRSGLTWSTAQLVAYRGQPNEAAQLLHGHSDHLRGIGVHSGSVFALLSALELNPDPAGLEQASDVLRGMQSEFFDAHLAFLIALQDRDADAITALVPRLTASGRPGLAVVAFRLASEWLNEDGEHERARESDRAREEFIAALPSRSYDATRMFATAINLTEREISRPVASGLSNPQIAARLVLSVRTVESHLHRIMRKTSVSNRAELASLIKSIAV</sequence>
<dbReference type="InterPro" id="IPR000792">
    <property type="entry name" value="Tscrpt_reg_LuxR_C"/>
</dbReference>
<dbReference type="GO" id="GO:0003677">
    <property type="term" value="F:DNA binding"/>
    <property type="evidence" value="ECO:0007669"/>
    <property type="project" value="UniProtKB-KW"/>
</dbReference>
<evidence type="ECO:0000313" key="6">
    <source>
        <dbReference type="Proteomes" id="UP000094426"/>
    </source>
</evidence>
<evidence type="ECO:0000256" key="3">
    <source>
        <dbReference type="ARBA" id="ARBA00023163"/>
    </source>
</evidence>
<dbReference type="RefSeq" id="WP_011186591.1">
    <property type="nucleotide sequence ID" value="NZ_LNZG01000001.1"/>
</dbReference>
<dbReference type="Proteomes" id="UP000094426">
    <property type="component" value="Unassembled WGS sequence"/>
</dbReference>